<dbReference type="InterPro" id="IPR036465">
    <property type="entry name" value="vWFA_dom_sf"/>
</dbReference>
<sequence>MKINKVSAALAVTTVCFAVSAAAPAAARTVDIGSLILAQLKEANPLTQITQSAADNGSTSTTAPATSAPDPQAAEVTKVPAVPEEKPNHLEMVLVLDRSGSMGGLESDTIGGFNSMIEKERKLAVDANVTTVLFNNHAETVYDRAKLADVKTMTDKDYQVGGMTALYDAVGTTIHTVEKTAGIADKGNKVLFVIITDGLENSSKEYTQDAVKRMISDKKEKDGWEFIFLGANIDAEAEAQKIGITQDKAATYTNNSEGVRANYAAVAELAHSLAYHRAITPNWKNNIK</sequence>
<dbReference type="AlphaFoldDB" id="U7US51"/>
<dbReference type="OrthoDB" id="9790144at2"/>
<name>U7US51_9FIRM</name>
<feature type="signal peptide" evidence="2">
    <location>
        <begin position="1"/>
        <end position="21"/>
    </location>
</feature>
<dbReference type="RefSeq" id="WP_023052735.1">
    <property type="nucleotide sequence ID" value="NZ_AWXA01000006.1"/>
</dbReference>
<dbReference type="SUPFAM" id="SSF53300">
    <property type="entry name" value="vWA-like"/>
    <property type="match status" value="1"/>
</dbReference>
<reference evidence="4 5" key="1">
    <citation type="submission" date="2013-09" db="EMBL/GenBank/DDBJ databases">
        <authorList>
            <person name="Durkin A.S."/>
            <person name="Haft D.R."/>
            <person name="McCorrison J."/>
            <person name="Torralba M."/>
            <person name="Gillis M."/>
            <person name="Haft D.H."/>
            <person name="Methe B."/>
            <person name="Sutton G."/>
            <person name="Nelson K.E."/>
        </authorList>
    </citation>
    <scope>NUCLEOTIDE SEQUENCE [LARGE SCALE GENOMIC DNA]</scope>
    <source>
        <strain evidence="4 5">BV3C16-1</strain>
    </source>
</reference>
<evidence type="ECO:0000313" key="5">
    <source>
        <dbReference type="Proteomes" id="UP000017090"/>
    </source>
</evidence>
<feature type="region of interest" description="Disordered" evidence="1">
    <location>
        <begin position="53"/>
        <end position="78"/>
    </location>
</feature>
<keyword evidence="2" id="KW-0732">Signal</keyword>
<dbReference type="Pfam" id="PF00092">
    <property type="entry name" value="VWA"/>
    <property type="match status" value="1"/>
</dbReference>
<organism evidence="4 5">
    <name type="scientific">Megasphaera vaginalis</name>
    <name type="common">ex Srinivasan et al. 2021</name>
    <dbReference type="NCBI Taxonomy" id="1111454"/>
    <lineage>
        <taxon>Bacteria</taxon>
        <taxon>Bacillati</taxon>
        <taxon>Bacillota</taxon>
        <taxon>Negativicutes</taxon>
        <taxon>Veillonellales</taxon>
        <taxon>Veillonellaceae</taxon>
        <taxon>Megasphaera</taxon>
    </lineage>
</organism>
<gene>
    <name evidence="4" type="ORF">HMPREF1250_0582</name>
</gene>
<protein>
    <submittedName>
        <fullName evidence="4">von Willebrand factor type A domain protein</fullName>
    </submittedName>
</protein>
<keyword evidence="5" id="KW-1185">Reference proteome</keyword>
<evidence type="ECO:0000259" key="3">
    <source>
        <dbReference type="PROSITE" id="PS50234"/>
    </source>
</evidence>
<evidence type="ECO:0000313" key="4">
    <source>
        <dbReference type="EMBL" id="ERT62277.1"/>
    </source>
</evidence>
<feature type="compositionally biased region" description="Low complexity" evidence="1">
    <location>
        <begin position="58"/>
        <end position="74"/>
    </location>
</feature>
<dbReference type="PROSITE" id="PS50234">
    <property type="entry name" value="VWFA"/>
    <property type="match status" value="1"/>
</dbReference>
<feature type="domain" description="VWFA" evidence="3">
    <location>
        <begin position="91"/>
        <end position="273"/>
    </location>
</feature>
<evidence type="ECO:0000256" key="2">
    <source>
        <dbReference type="SAM" id="SignalP"/>
    </source>
</evidence>
<feature type="chain" id="PRO_5039046190" evidence="2">
    <location>
        <begin position="22"/>
        <end position="288"/>
    </location>
</feature>
<dbReference type="InterPro" id="IPR002035">
    <property type="entry name" value="VWF_A"/>
</dbReference>
<evidence type="ECO:0000256" key="1">
    <source>
        <dbReference type="SAM" id="MobiDB-lite"/>
    </source>
</evidence>
<dbReference type="EMBL" id="AWXA01000006">
    <property type="protein sequence ID" value="ERT62277.1"/>
    <property type="molecule type" value="Genomic_DNA"/>
</dbReference>
<dbReference type="CDD" id="cd00198">
    <property type="entry name" value="vWFA"/>
    <property type="match status" value="1"/>
</dbReference>
<dbReference type="Proteomes" id="UP000017090">
    <property type="component" value="Unassembled WGS sequence"/>
</dbReference>
<dbReference type="STRING" id="1111454.HMPREF1250_0582"/>
<comment type="caution">
    <text evidence="4">The sequence shown here is derived from an EMBL/GenBank/DDBJ whole genome shotgun (WGS) entry which is preliminary data.</text>
</comment>
<accession>U7US51</accession>
<dbReference type="Gene3D" id="3.40.50.410">
    <property type="entry name" value="von Willebrand factor, type A domain"/>
    <property type="match status" value="1"/>
</dbReference>
<dbReference type="PATRIC" id="fig|1111454.3.peg.247"/>
<proteinExistence type="predicted"/>
<dbReference type="eggNOG" id="COG2304">
    <property type="taxonomic scope" value="Bacteria"/>
</dbReference>